<evidence type="ECO:0000256" key="5">
    <source>
        <dbReference type="ARBA" id="ARBA00022722"/>
    </source>
</evidence>
<dbReference type="GO" id="GO:0005634">
    <property type="term" value="C:nucleus"/>
    <property type="evidence" value="ECO:0007669"/>
    <property type="project" value="TreeGrafter"/>
</dbReference>
<keyword evidence="9" id="KW-0378">Hydrolase</keyword>
<reference evidence="20" key="1">
    <citation type="submission" date="2022-01" db="EMBL/GenBank/DDBJ databases">
        <authorList>
            <person name="Braso-Vives M."/>
        </authorList>
    </citation>
    <scope>NUCLEOTIDE SEQUENCE</scope>
</reference>
<comment type="subcellular location">
    <subcellularLocation>
        <location evidence="2">Mitochondrion inner membrane</location>
    </subcellularLocation>
</comment>
<evidence type="ECO:0000256" key="11">
    <source>
        <dbReference type="ARBA" id="ARBA00023128"/>
    </source>
</evidence>
<evidence type="ECO:0000256" key="3">
    <source>
        <dbReference type="ARBA" id="ARBA00010052"/>
    </source>
</evidence>
<gene>
    <name evidence="20" type="primary">EXOG</name>
    <name evidence="20" type="ORF">BLAG_LOCUS3103</name>
</gene>
<dbReference type="GO" id="GO:0008409">
    <property type="term" value="F:5'-3' exonuclease activity"/>
    <property type="evidence" value="ECO:0007669"/>
    <property type="project" value="TreeGrafter"/>
</dbReference>
<feature type="binding site" evidence="17">
    <location>
        <position position="206"/>
    </location>
    <ligand>
        <name>Mg(2+)</name>
        <dbReference type="ChEBI" id="CHEBI:18420"/>
        <note>catalytic</note>
    </ligand>
</feature>
<proteinExistence type="inferred from homology"/>
<keyword evidence="5" id="KW-0540">Nuclease</keyword>
<protein>
    <recommendedName>
        <fullName evidence="14">Nuclease EXOG, mitochondrial</fullName>
    </recommendedName>
    <alternativeName>
        <fullName evidence="15">Endonuclease G-like 1</fullName>
    </alternativeName>
</protein>
<dbReference type="InterPro" id="IPR044925">
    <property type="entry name" value="His-Me_finger_sf"/>
</dbReference>
<feature type="domain" description="ENPP1-3/EXOG-like endonuclease/phosphodiesterase" evidence="18">
    <location>
        <begin position="112"/>
        <end position="318"/>
    </location>
</feature>
<keyword evidence="10" id="KW-0809">Transit peptide</keyword>
<comment type="function">
    <text evidence="13">Endo/exonuclease with nicking activity towards supercoiled DNA, a preference for single-stranded DNA and 5'-3' exonuclease activity.</text>
</comment>
<evidence type="ECO:0000256" key="4">
    <source>
        <dbReference type="ARBA" id="ARBA00011738"/>
    </source>
</evidence>
<dbReference type="SMART" id="SM00892">
    <property type="entry name" value="Endonuclease_NS"/>
    <property type="match status" value="1"/>
</dbReference>
<dbReference type="SUPFAM" id="SSF54060">
    <property type="entry name" value="His-Me finger endonucleases"/>
    <property type="match status" value="1"/>
</dbReference>
<evidence type="ECO:0000256" key="16">
    <source>
        <dbReference type="PIRSR" id="PIRSR640255-1"/>
    </source>
</evidence>
<dbReference type="InterPro" id="IPR044929">
    <property type="entry name" value="DNA/RNA_non-sp_Endonuclease_sf"/>
</dbReference>
<evidence type="ECO:0000256" key="7">
    <source>
        <dbReference type="ARBA" id="ARBA00022759"/>
    </source>
</evidence>
<dbReference type="GO" id="GO:0006309">
    <property type="term" value="P:apoptotic DNA fragmentation"/>
    <property type="evidence" value="ECO:0007669"/>
    <property type="project" value="TreeGrafter"/>
</dbReference>
<evidence type="ECO:0000256" key="9">
    <source>
        <dbReference type="ARBA" id="ARBA00022801"/>
    </source>
</evidence>
<dbReference type="CDD" id="cd00091">
    <property type="entry name" value="NUC"/>
    <property type="match status" value="1"/>
</dbReference>
<evidence type="ECO:0000256" key="15">
    <source>
        <dbReference type="ARBA" id="ARBA00081050"/>
    </source>
</evidence>
<dbReference type="InterPro" id="IPR040255">
    <property type="entry name" value="Non-specific_endonuclease"/>
</dbReference>
<dbReference type="Pfam" id="PF01223">
    <property type="entry name" value="Endonuclease_NS"/>
    <property type="match status" value="1"/>
</dbReference>
<dbReference type="GO" id="GO:0046872">
    <property type="term" value="F:metal ion binding"/>
    <property type="evidence" value="ECO:0007669"/>
    <property type="project" value="UniProtKB-KW"/>
</dbReference>
<dbReference type="PANTHER" id="PTHR13966:SF19">
    <property type="entry name" value="NUCLEASE EXOG, MITOCHONDRIAL"/>
    <property type="match status" value="1"/>
</dbReference>
<evidence type="ECO:0000313" key="20">
    <source>
        <dbReference type="EMBL" id="CAH1238533.1"/>
    </source>
</evidence>
<evidence type="ECO:0000256" key="13">
    <source>
        <dbReference type="ARBA" id="ARBA00053281"/>
    </source>
</evidence>
<sequence>MVTPPTKNGLIQRSTLTPKLSKLETRSGFLCHAKTGQRANCTNCNQMANPRRLFTRGFVYGLTTASALAYGYLQLSNEEEDIKPVPVDPKVKRASDILKYGIPDRGPTVRYYQNHVLSYDQARRTPLWVAEHINSQHIQGPANRKHSKFRPDPSVDPMFTAHNGDYWKSGWSRGHMAPAGDNKFDQEAMNDTFLLSNIVPQNLQNNAGFWNRFEMYCRDLTSRFEDVYVVSGPLYLPTQEDEQKVVKYPVIGESEVAVPTHLYKVVVAERFNTPTSIGAFIVPNQPIDFGPKLTDFQVPIEDLEKSSGLKFYPQLDRSKAKNLCEMDSCKLITQKEFELWIIGRKLQSARTQERVEKVWKELEEKKLKPDQYLVDLYAKKKVELAAKQSEE</sequence>
<dbReference type="Proteomes" id="UP000838412">
    <property type="component" value="Chromosome 10"/>
</dbReference>
<dbReference type="GO" id="GO:0004521">
    <property type="term" value="F:RNA endonuclease activity"/>
    <property type="evidence" value="ECO:0007669"/>
    <property type="project" value="TreeGrafter"/>
</dbReference>
<evidence type="ECO:0000256" key="17">
    <source>
        <dbReference type="PIRSR" id="PIRSR640255-2"/>
    </source>
</evidence>
<keyword evidence="21" id="KW-1185">Reference proteome</keyword>
<evidence type="ECO:0000256" key="1">
    <source>
        <dbReference type="ARBA" id="ARBA00001968"/>
    </source>
</evidence>
<evidence type="ECO:0000256" key="10">
    <source>
        <dbReference type="ARBA" id="ARBA00022946"/>
    </source>
</evidence>
<organism evidence="20 21">
    <name type="scientific">Branchiostoma lanceolatum</name>
    <name type="common">Common lancelet</name>
    <name type="synonym">Amphioxus lanceolatum</name>
    <dbReference type="NCBI Taxonomy" id="7740"/>
    <lineage>
        <taxon>Eukaryota</taxon>
        <taxon>Metazoa</taxon>
        <taxon>Chordata</taxon>
        <taxon>Cephalochordata</taxon>
        <taxon>Leptocardii</taxon>
        <taxon>Amphioxiformes</taxon>
        <taxon>Branchiostomatidae</taxon>
        <taxon>Branchiostoma</taxon>
    </lineage>
</organism>
<comment type="cofactor">
    <cofactor evidence="1">
        <name>a divalent metal cation</name>
        <dbReference type="ChEBI" id="CHEBI:60240"/>
    </cofactor>
</comment>
<dbReference type="AlphaFoldDB" id="A0A8J9YS59"/>
<comment type="similarity">
    <text evidence="3">Belongs to the DNA/RNA non-specific endonuclease family.</text>
</comment>
<dbReference type="Pfam" id="PF18026">
    <property type="entry name" value="Exog_C"/>
    <property type="match status" value="1"/>
</dbReference>
<dbReference type="OrthoDB" id="5418055at2759"/>
<keyword evidence="6 17" id="KW-0479">Metal-binding</keyword>
<dbReference type="GO" id="GO:0003676">
    <property type="term" value="F:nucleic acid binding"/>
    <property type="evidence" value="ECO:0007669"/>
    <property type="project" value="InterPro"/>
</dbReference>
<dbReference type="EMBL" id="OV696695">
    <property type="protein sequence ID" value="CAH1238533.1"/>
    <property type="molecule type" value="Genomic_DNA"/>
</dbReference>
<keyword evidence="7" id="KW-0255">Endonuclease</keyword>
<dbReference type="InterPro" id="IPR001604">
    <property type="entry name" value="Endo_G_ENPP1-like_dom"/>
</dbReference>
<dbReference type="GO" id="GO:0000014">
    <property type="term" value="F:single-stranded DNA endodeoxyribonuclease activity"/>
    <property type="evidence" value="ECO:0007669"/>
    <property type="project" value="TreeGrafter"/>
</dbReference>
<dbReference type="FunFam" id="3.40.570.10:FF:000003">
    <property type="entry name" value="Nuclease EXOG, mitochondrial"/>
    <property type="match status" value="1"/>
</dbReference>
<evidence type="ECO:0000313" key="21">
    <source>
        <dbReference type="Proteomes" id="UP000838412"/>
    </source>
</evidence>
<dbReference type="Gene3D" id="3.40.570.10">
    <property type="entry name" value="Extracellular Endonuclease, subunit A"/>
    <property type="match status" value="1"/>
</dbReference>
<evidence type="ECO:0000256" key="2">
    <source>
        <dbReference type="ARBA" id="ARBA00004273"/>
    </source>
</evidence>
<evidence type="ECO:0000259" key="18">
    <source>
        <dbReference type="SMART" id="SM00477"/>
    </source>
</evidence>
<keyword evidence="12" id="KW-0472">Membrane</keyword>
<dbReference type="Gene3D" id="6.10.250.1250">
    <property type="match status" value="1"/>
</dbReference>
<dbReference type="SMART" id="SM00477">
    <property type="entry name" value="NUC"/>
    <property type="match status" value="1"/>
</dbReference>
<feature type="domain" description="DNA/RNA non-specific endonuclease/pyrophosphatase/phosphodiesterase" evidence="19">
    <location>
        <begin position="111"/>
        <end position="318"/>
    </location>
</feature>
<accession>A0A8J9YS59</accession>
<keyword evidence="8" id="KW-0999">Mitochondrion inner membrane</keyword>
<keyword evidence="11" id="KW-0496">Mitochondrion</keyword>
<comment type="subunit">
    <text evidence="4">Homodimer.</text>
</comment>
<dbReference type="InterPro" id="IPR020821">
    <property type="entry name" value="ENPP1-3/EXOG-like_nuc-like"/>
</dbReference>
<evidence type="ECO:0000256" key="14">
    <source>
        <dbReference type="ARBA" id="ARBA00074243"/>
    </source>
</evidence>
<dbReference type="GO" id="GO:0005743">
    <property type="term" value="C:mitochondrial inner membrane"/>
    <property type="evidence" value="ECO:0007669"/>
    <property type="project" value="UniProtKB-SubCell"/>
</dbReference>
<evidence type="ECO:0000256" key="6">
    <source>
        <dbReference type="ARBA" id="ARBA00022723"/>
    </source>
</evidence>
<evidence type="ECO:0000256" key="8">
    <source>
        <dbReference type="ARBA" id="ARBA00022792"/>
    </source>
</evidence>
<evidence type="ECO:0000259" key="19">
    <source>
        <dbReference type="SMART" id="SM00892"/>
    </source>
</evidence>
<dbReference type="PANTHER" id="PTHR13966">
    <property type="entry name" value="ENDONUCLEASE RELATED"/>
    <property type="match status" value="1"/>
</dbReference>
<feature type="active site" description="Proton acceptor" evidence="16">
    <location>
        <position position="175"/>
    </location>
</feature>
<name>A0A8J9YS59_BRALA</name>
<evidence type="ECO:0000256" key="12">
    <source>
        <dbReference type="ARBA" id="ARBA00023136"/>
    </source>
</evidence>
<dbReference type="InterPro" id="IPR041003">
    <property type="entry name" value="Exog_C"/>
</dbReference>